<dbReference type="EMBL" id="JAGGNH010000003">
    <property type="protein sequence ID" value="KAJ0978605.1"/>
    <property type="molecule type" value="Genomic_DNA"/>
</dbReference>
<dbReference type="PANTHER" id="PTHR47584:SF14">
    <property type="entry name" value="L10-INTERACTING MYB DOMAIN-CONTAINING PROTEIN-LIKE"/>
    <property type="match status" value="1"/>
</dbReference>
<feature type="region of interest" description="Disordered" evidence="1">
    <location>
        <begin position="45"/>
        <end position="114"/>
    </location>
</feature>
<dbReference type="OrthoDB" id="686198at2759"/>
<dbReference type="InterPro" id="IPR045026">
    <property type="entry name" value="LIMYB"/>
</dbReference>
<protein>
    <submittedName>
        <fullName evidence="2">Uncharacterized protein</fullName>
    </submittedName>
</protein>
<organism evidence="2 3">
    <name type="scientific">Dioscorea zingiberensis</name>
    <dbReference type="NCBI Taxonomy" id="325984"/>
    <lineage>
        <taxon>Eukaryota</taxon>
        <taxon>Viridiplantae</taxon>
        <taxon>Streptophyta</taxon>
        <taxon>Embryophyta</taxon>
        <taxon>Tracheophyta</taxon>
        <taxon>Spermatophyta</taxon>
        <taxon>Magnoliopsida</taxon>
        <taxon>Liliopsida</taxon>
        <taxon>Dioscoreales</taxon>
        <taxon>Dioscoreaceae</taxon>
        <taxon>Dioscorea</taxon>
    </lineage>
</organism>
<dbReference type="Proteomes" id="UP001085076">
    <property type="component" value="Miscellaneous, Linkage group lg03"/>
</dbReference>
<proteinExistence type="predicted"/>
<feature type="compositionally biased region" description="Basic and acidic residues" evidence="1">
    <location>
        <begin position="99"/>
        <end position="114"/>
    </location>
</feature>
<comment type="caution">
    <text evidence="2">The sequence shown here is derived from an EMBL/GenBank/DDBJ whole genome shotgun (WGS) entry which is preliminary data.</text>
</comment>
<sequence>MNGGQRRRLPYHMKNKKEYKVIRKEGCEHYSILVEMFDGTLASGMMGHSSTQAPPDSDEDRQLEEDFLHGYSQAQGAPSETDGDGDHFNGPFEAGASSDGRRGKSPFERRSRPRKMDRMDLLVDQWISSNESRCEESSLRKKYFEGILAKMAEGSEKQDDPFSVDVCMEILNGMEGLTDDMYSKFSQSLRDPVTRNMFIRVPAERRLAWLRNLP</sequence>
<feature type="compositionally biased region" description="Acidic residues" evidence="1">
    <location>
        <begin position="56"/>
        <end position="65"/>
    </location>
</feature>
<gene>
    <name evidence="2" type="ORF">J5N97_014079</name>
</gene>
<dbReference type="AlphaFoldDB" id="A0A9D5CRQ2"/>
<reference evidence="2" key="2">
    <citation type="journal article" date="2022" name="Hortic Res">
        <title>The genome of Dioscorea zingiberensis sheds light on the biosynthesis, origin and evolution of the medicinally important diosgenin saponins.</title>
        <authorList>
            <person name="Li Y."/>
            <person name="Tan C."/>
            <person name="Li Z."/>
            <person name="Guo J."/>
            <person name="Li S."/>
            <person name="Chen X."/>
            <person name="Wang C."/>
            <person name="Dai X."/>
            <person name="Yang H."/>
            <person name="Song W."/>
            <person name="Hou L."/>
            <person name="Xu J."/>
            <person name="Tong Z."/>
            <person name="Xu A."/>
            <person name="Yuan X."/>
            <person name="Wang W."/>
            <person name="Yang Q."/>
            <person name="Chen L."/>
            <person name="Sun Z."/>
            <person name="Wang K."/>
            <person name="Pan B."/>
            <person name="Chen J."/>
            <person name="Bao Y."/>
            <person name="Liu F."/>
            <person name="Qi X."/>
            <person name="Gang D.R."/>
            <person name="Wen J."/>
            <person name="Li J."/>
        </authorList>
    </citation>
    <scope>NUCLEOTIDE SEQUENCE</scope>
    <source>
        <strain evidence="2">Dzin_1.0</strain>
    </source>
</reference>
<accession>A0A9D5CRQ2</accession>
<keyword evidence="3" id="KW-1185">Reference proteome</keyword>
<evidence type="ECO:0000256" key="1">
    <source>
        <dbReference type="SAM" id="MobiDB-lite"/>
    </source>
</evidence>
<name>A0A9D5CRQ2_9LILI</name>
<evidence type="ECO:0000313" key="3">
    <source>
        <dbReference type="Proteomes" id="UP001085076"/>
    </source>
</evidence>
<reference evidence="2" key="1">
    <citation type="submission" date="2021-03" db="EMBL/GenBank/DDBJ databases">
        <authorList>
            <person name="Li Z."/>
            <person name="Yang C."/>
        </authorList>
    </citation>
    <scope>NUCLEOTIDE SEQUENCE</scope>
    <source>
        <strain evidence="2">Dzin_1.0</strain>
        <tissue evidence="2">Leaf</tissue>
    </source>
</reference>
<evidence type="ECO:0000313" key="2">
    <source>
        <dbReference type="EMBL" id="KAJ0978605.1"/>
    </source>
</evidence>
<dbReference type="PANTHER" id="PTHR47584">
    <property type="match status" value="1"/>
</dbReference>